<dbReference type="OrthoDB" id="1877293at2759"/>
<dbReference type="STRING" id="3775.A0A1Q3CXI8"/>
<evidence type="ECO:0000256" key="5">
    <source>
        <dbReference type="ARBA" id="ARBA00023136"/>
    </source>
</evidence>
<feature type="transmembrane region" description="Helical" evidence="7">
    <location>
        <begin position="53"/>
        <end position="75"/>
    </location>
</feature>
<evidence type="ECO:0000256" key="1">
    <source>
        <dbReference type="ARBA" id="ARBA00004127"/>
    </source>
</evidence>
<evidence type="ECO:0000313" key="8">
    <source>
        <dbReference type="EMBL" id="GAV84966.1"/>
    </source>
</evidence>
<protein>
    <submittedName>
        <fullName evidence="8">DUF1218 domain-containing protein</fullName>
    </submittedName>
</protein>
<evidence type="ECO:0000256" key="3">
    <source>
        <dbReference type="ARBA" id="ARBA00022729"/>
    </source>
</evidence>
<comment type="subcellular location">
    <subcellularLocation>
        <location evidence="1">Endomembrane system</location>
        <topology evidence="1">Multi-pass membrane protein</topology>
    </subcellularLocation>
</comment>
<evidence type="ECO:0000256" key="2">
    <source>
        <dbReference type="ARBA" id="ARBA00022692"/>
    </source>
</evidence>
<dbReference type="Proteomes" id="UP000187406">
    <property type="component" value="Unassembled WGS sequence"/>
</dbReference>
<gene>
    <name evidence="8" type="ORF">CFOL_v3_28406</name>
</gene>
<keyword evidence="4 7" id="KW-1133">Transmembrane helix</keyword>
<name>A0A1Q3CXI8_CEPFO</name>
<dbReference type="InParanoid" id="A0A1Q3CXI8"/>
<feature type="transmembrane region" description="Helical" evidence="7">
    <location>
        <begin position="96"/>
        <end position="121"/>
    </location>
</feature>
<reference evidence="9" key="1">
    <citation type="submission" date="2016-04" db="EMBL/GenBank/DDBJ databases">
        <title>Cephalotus genome sequencing.</title>
        <authorList>
            <person name="Fukushima K."/>
            <person name="Hasebe M."/>
            <person name="Fang X."/>
        </authorList>
    </citation>
    <scope>NUCLEOTIDE SEQUENCE [LARGE SCALE GENOMIC DNA]</scope>
    <source>
        <strain evidence="9">cv. St1</strain>
    </source>
</reference>
<evidence type="ECO:0000256" key="6">
    <source>
        <dbReference type="ARBA" id="ARBA00029467"/>
    </source>
</evidence>
<dbReference type="EMBL" id="BDDD01003411">
    <property type="protein sequence ID" value="GAV84966.1"/>
    <property type="molecule type" value="Genomic_DNA"/>
</dbReference>
<sequence>MEKHQHGFVLIFSFVLSLGILSFASCIIAESKKAKSKDLKLDGKLCYLPGNHSFRFGFAALICLFIAKFIGNMMVCRNCCSRENIRSSKAINPTIATALLFISWFSFGIAVILLSAATSMSRRQSYGKGWLDHECYLVKDGVYIGSGVMVLVSIGCTLCLAIGTSTKSPIEQGPKINARDV</sequence>
<dbReference type="GO" id="GO:0012505">
    <property type="term" value="C:endomembrane system"/>
    <property type="evidence" value="ECO:0007669"/>
    <property type="project" value="UniProtKB-SubCell"/>
</dbReference>
<accession>A0A1Q3CXI8</accession>
<dbReference type="InterPro" id="IPR009606">
    <property type="entry name" value="DEAL/Modifying_wall_lignin1/2"/>
</dbReference>
<comment type="similarity">
    <text evidence="6">Belongs to the DESIGUAL family.</text>
</comment>
<evidence type="ECO:0000256" key="7">
    <source>
        <dbReference type="SAM" id="Phobius"/>
    </source>
</evidence>
<dbReference type="PANTHER" id="PTHR31769">
    <property type="entry name" value="OS07G0462200 PROTEIN-RELATED"/>
    <property type="match status" value="1"/>
</dbReference>
<comment type="caution">
    <text evidence="8">The sequence shown here is derived from an EMBL/GenBank/DDBJ whole genome shotgun (WGS) entry which is preliminary data.</text>
</comment>
<evidence type="ECO:0000256" key="4">
    <source>
        <dbReference type="ARBA" id="ARBA00022989"/>
    </source>
</evidence>
<evidence type="ECO:0000313" key="9">
    <source>
        <dbReference type="Proteomes" id="UP000187406"/>
    </source>
</evidence>
<proteinExistence type="inferred from homology"/>
<keyword evidence="3" id="KW-0732">Signal</keyword>
<organism evidence="8 9">
    <name type="scientific">Cephalotus follicularis</name>
    <name type="common">Albany pitcher plant</name>
    <dbReference type="NCBI Taxonomy" id="3775"/>
    <lineage>
        <taxon>Eukaryota</taxon>
        <taxon>Viridiplantae</taxon>
        <taxon>Streptophyta</taxon>
        <taxon>Embryophyta</taxon>
        <taxon>Tracheophyta</taxon>
        <taxon>Spermatophyta</taxon>
        <taxon>Magnoliopsida</taxon>
        <taxon>eudicotyledons</taxon>
        <taxon>Gunneridae</taxon>
        <taxon>Pentapetalae</taxon>
        <taxon>rosids</taxon>
        <taxon>fabids</taxon>
        <taxon>Oxalidales</taxon>
        <taxon>Cephalotaceae</taxon>
        <taxon>Cephalotus</taxon>
    </lineage>
</organism>
<dbReference type="InterPro" id="IPR052222">
    <property type="entry name" value="DESIGUAL"/>
</dbReference>
<keyword evidence="2 7" id="KW-0812">Transmembrane</keyword>
<dbReference type="AlphaFoldDB" id="A0A1Q3CXI8"/>
<feature type="transmembrane region" description="Helical" evidence="7">
    <location>
        <begin position="141"/>
        <end position="162"/>
    </location>
</feature>
<dbReference type="PROSITE" id="PS51257">
    <property type="entry name" value="PROKAR_LIPOPROTEIN"/>
    <property type="match status" value="1"/>
</dbReference>
<keyword evidence="9" id="KW-1185">Reference proteome</keyword>
<keyword evidence="5 7" id="KW-0472">Membrane</keyword>
<dbReference type="Pfam" id="PF06749">
    <property type="entry name" value="DUF1218"/>
    <property type="match status" value="1"/>
</dbReference>